<reference evidence="2 3" key="1">
    <citation type="submission" date="2014-12" db="EMBL/GenBank/DDBJ databases">
        <title>Draft genome sequence of Paenibacillus kamchatkensis strain B-2647.</title>
        <authorList>
            <person name="Karlyshev A.V."/>
            <person name="Kudryashova E.B."/>
        </authorList>
    </citation>
    <scope>NUCLEOTIDE SEQUENCE [LARGE SCALE GENOMIC DNA]</scope>
    <source>
        <strain evidence="2 3">VKM B-2647</strain>
    </source>
</reference>
<gene>
    <name evidence="2" type="ORF">SD70_02590</name>
</gene>
<feature type="domain" description="Bacteriophage SP-beta YorD" evidence="1">
    <location>
        <begin position="3"/>
        <end position="62"/>
    </location>
</feature>
<dbReference type="Gene3D" id="3.30.56.60">
    <property type="entry name" value="XkdW-like"/>
    <property type="match status" value="1"/>
</dbReference>
<name>A0ABR5AM64_9BACL</name>
<proteinExistence type="predicted"/>
<protein>
    <recommendedName>
        <fullName evidence="1">Bacteriophage SP-beta YorD domain-containing protein</fullName>
    </recommendedName>
</protein>
<organism evidence="2 3">
    <name type="scientific">Gordoniibacillus kamchatkensis</name>
    <dbReference type="NCBI Taxonomy" id="1590651"/>
    <lineage>
        <taxon>Bacteria</taxon>
        <taxon>Bacillati</taxon>
        <taxon>Bacillota</taxon>
        <taxon>Bacilli</taxon>
        <taxon>Bacillales</taxon>
        <taxon>Paenibacillaceae</taxon>
        <taxon>Gordoniibacillus</taxon>
    </lineage>
</organism>
<dbReference type="SUPFAM" id="SSF159865">
    <property type="entry name" value="XkdW-like"/>
    <property type="match status" value="1"/>
</dbReference>
<sequence length="195" mass="21658">MDIVKAIQYLHPNSVPLRDFMVQDDSDGNGPYIAQWNVKDADGNDVPQPTDEELQAAWESMQPSEADLLAAAQAAKKAEVSAAVAAKITAGYRSTVVLASTGKAHFYGTDLVDQQNMTASRVWADNHPTEIVKYRPQDELARIDHTHDEFVQISTAVFDRINWYLDQGYAYYRQIYAPVATVDSVNAIQVVINDP</sequence>
<comment type="caution">
    <text evidence="2">The sequence shown here is derived from an EMBL/GenBank/DDBJ whole genome shotgun (WGS) entry which is preliminary data.</text>
</comment>
<dbReference type="EMBL" id="JXAK01000003">
    <property type="protein sequence ID" value="KIL42091.1"/>
    <property type="molecule type" value="Genomic_DNA"/>
</dbReference>
<dbReference type="Pfam" id="PF09636">
    <property type="entry name" value="XkdW"/>
    <property type="match status" value="1"/>
</dbReference>
<dbReference type="InterPro" id="IPR019094">
    <property type="entry name" value="Phage_SP-beta_YorD"/>
</dbReference>
<dbReference type="InterPro" id="IPR035950">
    <property type="entry name" value="XkdW-like_sf"/>
</dbReference>
<evidence type="ECO:0000313" key="2">
    <source>
        <dbReference type="EMBL" id="KIL42091.1"/>
    </source>
</evidence>
<dbReference type="RefSeq" id="WP_041045387.1">
    <property type="nucleotide sequence ID" value="NZ_JXAK01000003.1"/>
</dbReference>
<accession>A0ABR5AM64</accession>
<dbReference type="Proteomes" id="UP000031967">
    <property type="component" value="Unassembled WGS sequence"/>
</dbReference>
<keyword evidence="3" id="KW-1185">Reference proteome</keyword>
<evidence type="ECO:0000313" key="3">
    <source>
        <dbReference type="Proteomes" id="UP000031967"/>
    </source>
</evidence>
<evidence type="ECO:0000259" key="1">
    <source>
        <dbReference type="Pfam" id="PF09636"/>
    </source>
</evidence>